<evidence type="ECO:0000256" key="5">
    <source>
        <dbReference type="ARBA" id="ARBA00022692"/>
    </source>
</evidence>
<evidence type="ECO:0000256" key="9">
    <source>
        <dbReference type="ARBA" id="ARBA00023237"/>
    </source>
</evidence>
<dbReference type="EMBL" id="OCMY01000003">
    <property type="protein sequence ID" value="SOD61343.1"/>
    <property type="molecule type" value="Genomic_DNA"/>
</dbReference>
<keyword evidence="5 10" id="KW-0812">Transmembrane</keyword>
<evidence type="ECO:0000313" key="15">
    <source>
        <dbReference type="EMBL" id="SOD61343.1"/>
    </source>
</evidence>
<dbReference type="Gene3D" id="2.40.170.20">
    <property type="entry name" value="TonB-dependent receptor, beta-barrel domain"/>
    <property type="match status" value="1"/>
</dbReference>
<keyword evidence="4 10" id="KW-1134">Transmembrane beta strand</keyword>
<proteinExistence type="inferred from homology"/>
<evidence type="ECO:0000256" key="7">
    <source>
        <dbReference type="ARBA" id="ARBA00023136"/>
    </source>
</evidence>
<sequence>MSFHKIKKKRLVLAMAGLPFIAFSASGNAETNTQTEANKAQSANANADKLISRAKPSAEGTIEVTAATNNAPPQSGFAPTYADVGVYQGRDMLDVPNSVSVVSSEIIKAQQGQGLYDALRNVAGVVRQQQSGVAYDQLSIRGINLDNRASYMFNGVLPFDNNLPIPMEDKERFEVLKGASALYYGFVSPGGVVNMVTKRAGSTPVRAVTFSTDDNGSSLAHVDLADRFGDEKNFGVRINAMSNNIHLPIEGDHGNKRFFSAALDWQVNDKLLLKYDYEKVKARITEQAAIATPTAVNGIVTMPNIPDPKKLLSMNGKATKSEAETHLLQAEYAFNYDWSGKMTLGQSRTKRDRWLWVFDSYNANTGNGTVYGADQPGQDYLNQNVRAEVKGNFSTGSVEHQLLVGGSQNRLYQPSFYTTMYSAAQNMYDPVTVTSLVRSPNGSKNTLRDRGFNEQTVRDGGLFLQDWITLNDQWQVTGALRWGRYTSKQLDADSEKVKALTPAVSVVYKVTPDVSLYASYVEGLESAGTAPSTAANAGESLKAVVSKQKEIGVRTRLTDGLFATAAYFELTQPSASTGDNDIYSINGEARYRGGEFSLQGDLTSNTSITTSLMLLDAEVTSSTNSALVGKAPENTPEKAANFFINHNLDLLPGVAVNAGASYVGKRPVNSLNQAYVSSYTVYNLGASYKTRLANTDATFRFTVNNVTDKRYWSAAGSGQLAVGMARTFVLSSSFEF</sequence>
<dbReference type="Pfam" id="PF00593">
    <property type="entry name" value="TonB_dep_Rec_b-barrel"/>
    <property type="match status" value="1"/>
</dbReference>
<dbReference type="CDD" id="cd01347">
    <property type="entry name" value="ligand_gated_channel"/>
    <property type="match status" value="1"/>
</dbReference>
<evidence type="ECO:0000259" key="13">
    <source>
        <dbReference type="Pfam" id="PF00593"/>
    </source>
</evidence>
<evidence type="ECO:0000256" key="4">
    <source>
        <dbReference type="ARBA" id="ARBA00022452"/>
    </source>
</evidence>
<dbReference type="InterPro" id="IPR012910">
    <property type="entry name" value="Plug_dom"/>
</dbReference>
<dbReference type="PROSITE" id="PS52016">
    <property type="entry name" value="TONB_DEPENDENT_REC_3"/>
    <property type="match status" value="1"/>
</dbReference>
<dbReference type="PANTHER" id="PTHR32552">
    <property type="entry name" value="FERRICHROME IRON RECEPTOR-RELATED"/>
    <property type="match status" value="1"/>
</dbReference>
<evidence type="ECO:0000256" key="8">
    <source>
        <dbReference type="ARBA" id="ARBA00023170"/>
    </source>
</evidence>
<dbReference type="AlphaFoldDB" id="A0A286DRT4"/>
<dbReference type="GO" id="GO:0009279">
    <property type="term" value="C:cell outer membrane"/>
    <property type="evidence" value="ECO:0007669"/>
    <property type="project" value="UniProtKB-SubCell"/>
</dbReference>
<evidence type="ECO:0000313" key="16">
    <source>
        <dbReference type="Proteomes" id="UP000219271"/>
    </source>
</evidence>
<dbReference type="GO" id="GO:0015344">
    <property type="term" value="F:siderophore uptake transmembrane transporter activity"/>
    <property type="evidence" value="ECO:0007669"/>
    <property type="project" value="TreeGrafter"/>
</dbReference>
<name>A0A286DRT4_9GAMM</name>
<protein>
    <submittedName>
        <fullName evidence="15">Iron complex outermembrane recepter protein</fullName>
    </submittedName>
</protein>
<evidence type="ECO:0000256" key="11">
    <source>
        <dbReference type="RuleBase" id="RU003357"/>
    </source>
</evidence>
<evidence type="ECO:0000256" key="6">
    <source>
        <dbReference type="ARBA" id="ARBA00023077"/>
    </source>
</evidence>
<feature type="chain" id="PRO_5012267557" evidence="12">
    <location>
        <begin position="25"/>
        <end position="736"/>
    </location>
</feature>
<feature type="domain" description="TonB-dependent receptor plug" evidence="14">
    <location>
        <begin position="93"/>
        <end position="192"/>
    </location>
</feature>
<dbReference type="PANTHER" id="PTHR32552:SF82">
    <property type="entry name" value="FCUA PROTEIN"/>
    <property type="match status" value="1"/>
</dbReference>
<comment type="similarity">
    <text evidence="2 10 11">Belongs to the TonB-dependent receptor family.</text>
</comment>
<evidence type="ECO:0000256" key="2">
    <source>
        <dbReference type="ARBA" id="ARBA00009810"/>
    </source>
</evidence>
<feature type="domain" description="TonB-dependent receptor-like beta-barrel" evidence="13">
    <location>
        <begin position="318"/>
        <end position="706"/>
    </location>
</feature>
<dbReference type="GO" id="GO:0038023">
    <property type="term" value="F:signaling receptor activity"/>
    <property type="evidence" value="ECO:0007669"/>
    <property type="project" value="InterPro"/>
</dbReference>
<accession>A0A286DRT4</accession>
<feature type="signal peptide" evidence="12">
    <location>
        <begin position="1"/>
        <end position="24"/>
    </location>
</feature>
<dbReference type="NCBIfam" id="TIGR01783">
    <property type="entry name" value="TonB-siderophor"/>
    <property type="match status" value="1"/>
</dbReference>
<dbReference type="Pfam" id="PF07715">
    <property type="entry name" value="Plug"/>
    <property type="match status" value="1"/>
</dbReference>
<keyword evidence="6 11" id="KW-0798">TonB box</keyword>
<keyword evidence="3 10" id="KW-0813">Transport</keyword>
<organism evidence="15 16">
    <name type="scientific">Candidatus Pantoea floridensis</name>
    <dbReference type="NCBI Taxonomy" id="1938870"/>
    <lineage>
        <taxon>Bacteria</taxon>
        <taxon>Pseudomonadati</taxon>
        <taxon>Pseudomonadota</taxon>
        <taxon>Gammaproteobacteria</taxon>
        <taxon>Enterobacterales</taxon>
        <taxon>Erwiniaceae</taxon>
        <taxon>Pantoea</taxon>
    </lineage>
</organism>
<keyword evidence="9 10" id="KW-0998">Cell outer membrane</keyword>
<keyword evidence="12" id="KW-0732">Signal</keyword>
<dbReference type="InterPro" id="IPR036942">
    <property type="entry name" value="Beta-barrel_TonB_sf"/>
</dbReference>
<reference evidence="16" key="1">
    <citation type="submission" date="2017-09" db="EMBL/GenBank/DDBJ databases">
        <authorList>
            <person name="Varghese N."/>
            <person name="Submissions S."/>
        </authorList>
    </citation>
    <scope>NUCLEOTIDE SEQUENCE [LARGE SCALE GENOMIC DNA]</scope>
    <source>
        <strain evidence="16">JKS000234</strain>
    </source>
</reference>
<dbReference type="GO" id="GO:0015891">
    <property type="term" value="P:siderophore transport"/>
    <property type="evidence" value="ECO:0007669"/>
    <property type="project" value="InterPro"/>
</dbReference>
<dbReference type="RefSeq" id="WP_320204564.1">
    <property type="nucleotide sequence ID" value="NZ_OCMY01000003.1"/>
</dbReference>
<evidence type="ECO:0000259" key="14">
    <source>
        <dbReference type="Pfam" id="PF07715"/>
    </source>
</evidence>
<dbReference type="Gene3D" id="2.170.130.10">
    <property type="entry name" value="TonB-dependent receptor, plug domain"/>
    <property type="match status" value="1"/>
</dbReference>
<keyword evidence="7 10" id="KW-0472">Membrane</keyword>
<gene>
    <name evidence="15" type="ORF">SAMN06273570_5101</name>
</gene>
<dbReference type="Proteomes" id="UP000219271">
    <property type="component" value="Unassembled WGS sequence"/>
</dbReference>
<evidence type="ECO:0000256" key="12">
    <source>
        <dbReference type="SAM" id="SignalP"/>
    </source>
</evidence>
<keyword evidence="16" id="KW-1185">Reference proteome</keyword>
<dbReference type="InterPro" id="IPR039426">
    <property type="entry name" value="TonB-dep_rcpt-like"/>
</dbReference>
<dbReference type="SUPFAM" id="SSF56935">
    <property type="entry name" value="Porins"/>
    <property type="match status" value="1"/>
</dbReference>
<dbReference type="InterPro" id="IPR037066">
    <property type="entry name" value="Plug_dom_sf"/>
</dbReference>
<evidence type="ECO:0000256" key="10">
    <source>
        <dbReference type="PROSITE-ProRule" id="PRU01360"/>
    </source>
</evidence>
<keyword evidence="8" id="KW-0675">Receptor</keyword>
<dbReference type="InterPro" id="IPR010105">
    <property type="entry name" value="TonB_sidphr_rcpt"/>
</dbReference>
<comment type="subcellular location">
    <subcellularLocation>
        <location evidence="1 10">Cell outer membrane</location>
        <topology evidence="1 10">Multi-pass membrane protein</topology>
    </subcellularLocation>
</comment>
<dbReference type="InterPro" id="IPR000531">
    <property type="entry name" value="Beta-barrel_TonB"/>
</dbReference>
<evidence type="ECO:0000256" key="1">
    <source>
        <dbReference type="ARBA" id="ARBA00004571"/>
    </source>
</evidence>
<evidence type="ECO:0000256" key="3">
    <source>
        <dbReference type="ARBA" id="ARBA00022448"/>
    </source>
</evidence>